<dbReference type="KEGG" id="err:DVR09_15780"/>
<dbReference type="RefSeq" id="WP_115418226.1">
    <property type="nucleotide sequence ID" value="NZ_CP031358.1"/>
</dbReference>
<keyword evidence="3" id="KW-0614">Plasmid</keyword>
<sequence>MRIRIFAIAAAAIAFTAPAAPAHAGDLETVVDVVSNVIGVVETRNVDFCNLNRGLTRTTCKVRRAQREIEHTRRLAQPLFERSDDQPSRRSARRAQSQRMTTLQHCSAGSQIACDQLDMAPQQAAYVLSRIG</sequence>
<protein>
    <recommendedName>
        <fullName evidence="5">UrcA family protein</fullName>
    </recommendedName>
</protein>
<evidence type="ECO:0008006" key="5">
    <source>
        <dbReference type="Google" id="ProtNLM"/>
    </source>
</evidence>
<evidence type="ECO:0000256" key="2">
    <source>
        <dbReference type="SAM" id="SignalP"/>
    </source>
</evidence>
<dbReference type="AlphaFoldDB" id="A0A345YJ11"/>
<feature type="chain" id="PRO_5016591504" description="UrcA family protein" evidence="2">
    <location>
        <begin position="25"/>
        <end position="132"/>
    </location>
</feature>
<proteinExistence type="predicted"/>
<feature type="region of interest" description="Disordered" evidence="1">
    <location>
        <begin position="73"/>
        <end position="100"/>
    </location>
</feature>
<reference evidence="3 4" key="1">
    <citation type="submission" date="2018-07" db="EMBL/GenBank/DDBJ databases">
        <title>Genome sequence of Erythrobacter strain YH-07, an antagonistic bacterium isolated from Yellow Sea.</title>
        <authorList>
            <person name="Tang T."/>
            <person name="Liu Q."/>
            <person name="Sun X."/>
        </authorList>
    </citation>
    <scope>NUCLEOTIDE SEQUENCE [LARGE SCALE GENOMIC DNA]</scope>
    <source>
        <strain evidence="3 4">YH-07</strain>
        <plasmid evidence="3 4">unnamed</plasmid>
    </source>
</reference>
<feature type="signal peptide" evidence="2">
    <location>
        <begin position="1"/>
        <end position="24"/>
    </location>
</feature>
<organism evidence="3 4">
    <name type="scientific">Erythrobacter aureus</name>
    <dbReference type="NCBI Taxonomy" id="2182384"/>
    <lineage>
        <taxon>Bacteria</taxon>
        <taxon>Pseudomonadati</taxon>
        <taxon>Pseudomonadota</taxon>
        <taxon>Alphaproteobacteria</taxon>
        <taxon>Sphingomonadales</taxon>
        <taxon>Erythrobacteraceae</taxon>
        <taxon>Erythrobacter/Porphyrobacter group</taxon>
        <taxon>Erythrobacter</taxon>
    </lineage>
</organism>
<name>A0A345YJ11_9SPHN</name>
<evidence type="ECO:0000256" key="1">
    <source>
        <dbReference type="SAM" id="MobiDB-lite"/>
    </source>
</evidence>
<dbReference type="EMBL" id="CP031358">
    <property type="protein sequence ID" value="AXK43913.1"/>
    <property type="molecule type" value="Genomic_DNA"/>
</dbReference>
<keyword evidence="4" id="KW-1185">Reference proteome</keyword>
<accession>A0A345YJ11</accession>
<evidence type="ECO:0000313" key="4">
    <source>
        <dbReference type="Proteomes" id="UP000254508"/>
    </source>
</evidence>
<gene>
    <name evidence="3" type="ORF">DVR09_15780</name>
</gene>
<geneLocation type="plasmid" evidence="3 4">
    <name>unnamed</name>
</geneLocation>
<evidence type="ECO:0000313" key="3">
    <source>
        <dbReference type="EMBL" id="AXK43913.1"/>
    </source>
</evidence>
<dbReference type="Proteomes" id="UP000254508">
    <property type="component" value="Plasmid unnamed"/>
</dbReference>
<keyword evidence="2" id="KW-0732">Signal</keyword>